<dbReference type="Gene3D" id="3.20.20.120">
    <property type="entry name" value="Enolase-like C-terminal domain"/>
    <property type="match status" value="1"/>
</dbReference>
<dbReference type="EMBL" id="BJYD01000023">
    <property type="protein sequence ID" value="GEN54232.1"/>
    <property type="molecule type" value="Genomic_DNA"/>
</dbReference>
<keyword evidence="3" id="KW-0460">Magnesium</keyword>
<dbReference type="RefSeq" id="WP_146816625.1">
    <property type="nucleotide sequence ID" value="NZ_BJYD01000023.1"/>
</dbReference>
<dbReference type="SMART" id="SM00922">
    <property type="entry name" value="MR_MLE"/>
    <property type="match status" value="1"/>
</dbReference>
<evidence type="ECO:0000259" key="7">
    <source>
        <dbReference type="SMART" id="SM00922"/>
    </source>
</evidence>
<evidence type="ECO:0000313" key="8">
    <source>
        <dbReference type="EMBL" id="GEN54232.1"/>
    </source>
</evidence>
<accession>A0A511WXU5</accession>
<dbReference type="InterPro" id="IPR010197">
    <property type="entry name" value="OSBS/NAAAR"/>
</dbReference>
<dbReference type="PANTHER" id="PTHR48073">
    <property type="entry name" value="O-SUCCINYLBENZOATE SYNTHASE-RELATED"/>
    <property type="match status" value="1"/>
</dbReference>
<dbReference type="CDD" id="cd03317">
    <property type="entry name" value="NAAAR"/>
    <property type="match status" value="1"/>
</dbReference>
<evidence type="ECO:0000256" key="2">
    <source>
        <dbReference type="ARBA" id="ARBA00022723"/>
    </source>
</evidence>
<dbReference type="GO" id="GO:0046872">
    <property type="term" value="F:metal ion binding"/>
    <property type="evidence" value="ECO:0007669"/>
    <property type="project" value="UniProtKB-KW"/>
</dbReference>
<reference evidence="8 9" key="1">
    <citation type="submission" date="2019-07" db="EMBL/GenBank/DDBJ databases">
        <title>Whole genome shotgun sequence of Halobacillus faecis NBRC 103569.</title>
        <authorList>
            <person name="Hosoyama A."/>
            <person name="Uohara A."/>
            <person name="Ohji S."/>
            <person name="Ichikawa N."/>
        </authorList>
    </citation>
    <scope>NUCLEOTIDE SEQUENCE [LARGE SCALE GENOMIC DNA]</scope>
    <source>
        <strain evidence="8 9">NBRC 103569</strain>
    </source>
</reference>
<dbReference type="InterPro" id="IPR029065">
    <property type="entry name" value="Enolase_C-like"/>
</dbReference>
<dbReference type="SFLD" id="SFLDS00001">
    <property type="entry name" value="Enolase"/>
    <property type="match status" value="1"/>
</dbReference>
<comment type="caution">
    <text evidence="8">The sequence shown here is derived from an EMBL/GenBank/DDBJ whole genome shotgun (WGS) entry which is preliminary data.</text>
</comment>
<keyword evidence="4" id="KW-0456">Lyase</keyword>
<dbReference type="Pfam" id="PF02746">
    <property type="entry name" value="MR_MLE_N"/>
    <property type="match status" value="1"/>
</dbReference>
<keyword evidence="2" id="KW-0479">Metal-binding</keyword>
<dbReference type="NCBIfam" id="TIGR01928">
    <property type="entry name" value="menC_lowGC_arch"/>
    <property type="match status" value="1"/>
</dbReference>
<dbReference type="Pfam" id="PF13378">
    <property type="entry name" value="MR_MLE_C"/>
    <property type="match status" value="1"/>
</dbReference>
<dbReference type="Gene3D" id="3.30.390.10">
    <property type="entry name" value="Enolase-like, N-terminal domain"/>
    <property type="match status" value="1"/>
</dbReference>
<sequence length="370" mass="40851">MRIQSVRLRKVSLPLKAPFVTHQAELKERPLIIIEVRDDAGRIGYGEVTAFPDPFYTYETLDTAWHILEDYLIPSLLKNGAEHPSDCAEQSEGVQGHPMAKAGLEGSLWDLYGKQTGQSLADLIGGTRSSVGAGAVISLGGSLENDVDRLKAEGFQRYKLKVVKGREREAITTIQEIDPDLPIMIDANGQYHPEDMDHLCSLDDHGLTMIEQPFAAGDFYWHKRLQKEMKTPICLDESIMSFQDAVQAVELGSCRIINIKISRVGGLTAAVKIHDFCRSRGVPVWCGGMVESGISKAHNLALASLPNFTIPGDLSGSTRYFHKDLVHPEIVMNRGSIEVPKKSGIGIQVDEEYLNEVTLAHKTFDESTPL</sequence>
<proteinExistence type="predicted"/>
<dbReference type="InterPro" id="IPR036849">
    <property type="entry name" value="Enolase-like_C_sf"/>
</dbReference>
<dbReference type="AlphaFoldDB" id="A0A511WXU5"/>
<name>A0A511WXU5_9BACI</name>
<dbReference type="UniPathway" id="UPA01057">
    <property type="reaction ID" value="UER00165"/>
</dbReference>
<protein>
    <recommendedName>
        <fullName evidence="5 6">o-succinylbenzoate synthase</fullName>
        <ecNumber evidence="5 6">4.2.1.113</ecNumber>
    </recommendedName>
</protein>
<feature type="domain" description="Mandelate racemase/muconate lactonizing enzyme C-terminal" evidence="7">
    <location>
        <begin position="143"/>
        <end position="232"/>
    </location>
</feature>
<dbReference type="SFLD" id="SFLDG00180">
    <property type="entry name" value="muconate_cycloisomerase"/>
    <property type="match status" value="1"/>
</dbReference>
<dbReference type="PANTHER" id="PTHR48073:SF5">
    <property type="entry name" value="O-SUCCINYLBENZOATE SYNTHASE"/>
    <property type="match status" value="1"/>
</dbReference>
<evidence type="ECO:0000256" key="6">
    <source>
        <dbReference type="NCBIfam" id="TIGR01928"/>
    </source>
</evidence>
<organism evidence="8 9">
    <name type="scientific">Halobacillus faecis</name>
    <dbReference type="NCBI Taxonomy" id="360184"/>
    <lineage>
        <taxon>Bacteria</taxon>
        <taxon>Bacillati</taxon>
        <taxon>Bacillota</taxon>
        <taxon>Bacilli</taxon>
        <taxon>Bacillales</taxon>
        <taxon>Bacillaceae</taxon>
        <taxon>Halobacillus</taxon>
    </lineage>
</organism>
<dbReference type="OrthoDB" id="9774531at2"/>
<dbReference type="SUPFAM" id="SSF51604">
    <property type="entry name" value="Enolase C-terminal domain-like"/>
    <property type="match status" value="1"/>
</dbReference>
<evidence type="ECO:0000256" key="3">
    <source>
        <dbReference type="ARBA" id="ARBA00022842"/>
    </source>
</evidence>
<dbReference type="InterPro" id="IPR013342">
    <property type="entry name" value="Mandelate_racemase_C"/>
</dbReference>
<dbReference type="Proteomes" id="UP000321886">
    <property type="component" value="Unassembled WGS sequence"/>
</dbReference>
<gene>
    <name evidence="8" type="primary">menC</name>
    <name evidence="8" type="ORF">HFA01_24940</name>
</gene>
<dbReference type="EC" id="4.2.1.113" evidence="5 6"/>
<evidence type="ECO:0000313" key="9">
    <source>
        <dbReference type="Proteomes" id="UP000321886"/>
    </source>
</evidence>
<evidence type="ECO:0000256" key="1">
    <source>
        <dbReference type="ARBA" id="ARBA00001968"/>
    </source>
</evidence>
<comment type="cofactor">
    <cofactor evidence="1">
        <name>a divalent metal cation</name>
        <dbReference type="ChEBI" id="CHEBI:60240"/>
    </cofactor>
</comment>
<dbReference type="InterPro" id="IPR013341">
    <property type="entry name" value="Mandelate_racemase_N_dom"/>
</dbReference>
<dbReference type="SFLD" id="SFLDF00009">
    <property type="entry name" value="o-succinylbenzoate_synthase"/>
    <property type="match status" value="1"/>
</dbReference>
<dbReference type="GO" id="GO:0043748">
    <property type="term" value="F:O-succinylbenzoate synthase activity"/>
    <property type="evidence" value="ECO:0007669"/>
    <property type="project" value="UniProtKB-EC"/>
</dbReference>
<keyword evidence="9" id="KW-1185">Reference proteome</keyword>
<dbReference type="SUPFAM" id="SSF54826">
    <property type="entry name" value="Enolase N-terminal domain-like"/>
    <property type="match status" value="1"/>
</dbReference>
<evidence type="ECO:0000256" key="5">
    <source>
        <dbReference type="ARBA" id="ARBA00029491"/>
    </source>
</evidence>
<dbReference type="GO" id="GO:0009234">
    <property type="term" value="P:menaquinone biosynthetic process"/>
    <property type="evidence" value="ECO:0007669"/>
    <property type="project" value="UniProtKB-UniRule"/>
</dbReference>
<dbReference type="InterPro" id="IPR029017">
    <property type="entry name" value="Enolase-like_N"/>
</dbReference>
<evidence type="ECO:0000256" key="4">
    <source>
        <dbReference type="ARBA" id="ARBA00023239"/>
    </source>
</evidence>
<dbReference type="UniPathway" id="UPA00079"/>
<dbReference type="GO" id="GO:0016854">
    <property type="term" value="F:racemase and epimerase activity"/>
    <property type="evidence" value="ECO:0007669"/>
    <property type="project" value="UniProtKB-ARBA"/>
</dbReference>